<evidence type="ECO:0000256" key="3">
    <source>
        <dbReference type="ARBA" id="ARBA00023163"/>
    </source>
</evidence>
<keyword evidence="3" id="KW-0804">Transcription</keyword>
<dbReference type="Proteomes" id="UP001161389">
    <property type="component" value="Unassembled WGS sequence"/>
</dbReference>
<feature type="domain" description="HTH tetR-type" evidence="5">
    <location>
        <begin position="8"/>
        <end position="68"/>
    </location>
</feature>
<dbReference type="PRINTS" id="PR00455">
    <property type="entry name" value="HTHTETR"/>
</dbReference>
<reference evidence="6" key="1">
    <citation type="journal article" date="2014" name="Int. J. Syst. Evol. Microbiol.">
        <title>Complete genome sequence of Corynebacterium casei LMG S-19264T (=DSM 44701T), isolated from a smear-ripened cheese.</title>
        <authorList>
            <consortium name="US DOE Joint Genome Institute (JGI-PGF)"/>
            <person name="Walter F."/>
            <person name="Albersmeier A."/>
            <person name="Kalinowski J."/>
            <person name="Ruckert C."/>
        </authorList>
    </citation>
    <scope>NUCLEOTIDE SEQUENCE</scope>
    <source>
        <strain evidence="6">NBRC 110071</strain>
    </source>
</reference>
<dbReference type="PANTHER" id="PTHR47506">
    <property type="entry name" value="TRANSCRIPTIONAL REGULATORY PROTEIN"/>
    <property type="match status" value="1"/>
</dbReference>
<dbReference type="Pfam" id="PF00440">
    <property type="entry name" value="TetR_N"/>
    <property type="match status" value="1"/>
</dbReference>
<dbReference type="InterPro" id="IPR036271">
    <property type="entry name" value="Tet_transcr_reg_TetR-rel_C_sf"/>
</dbReference>
<comment type="caution">
    <text evidence="6">The sequence shown here is derived from an EMBL/GenBank/DDBJ whole genome shotgun (WGS) entry which is preliminary data.</text>
</comment>
<dbReference type="SUPFAM" id="SSF46689">
    <property type="entry name" value="Homeodomain-like"/>
    <property type="match status" value="1"/>
</dbReference>
<dbReference type="AlphaFoldDB" id="A0AA37WA34"/>
<accession>A0AA37WA34</accession>
<dbReference type="InterPro" id="IPR009057">
    <property type="entry name" value="Homeodomain-like_sf"/>
</dbReference>
<dbReference type="Pfam" id="PF16925">
    <property type="entry name" value="TetR_C_13"/>
    <property type="match status" value="1"/>
</dbReference>
<dbReference type="RefSeq" id="WP_284383325.1">
    <property type="nucleotide sequence ID" value="NZ_BSNM01000016.1"/>
</dbReference>
<evidence type="ECO:0000313" key="7">
    <source>
        <dbReference type="Proteomes" id="UP001161389"/>
    </source>
</evidence>
<sequence>MARPRKNEHIKEELLNAGLETLLTKGYHGTGIKEVLDKLGVPKGSFYHYFKSKEMFAAEVVHFYARDLNERILGVMAGSRKTGLIAIKHAFMLMVEEYRTGTCGCILGALASEISETSEICRLAILKEVENWNNMLAALVTQGQKEGVIRTDLDAQLLAKMLWNCWEGGVLRMKVEASANAVEDVVNIMFDAILLKRL</sequence>
<feature type="DNA-binding region" description="H-T-H motif" evidence="4">
    <location>
        <begin position="31"/>
        <end position="50"/>
    </location>
</feature>
<keyword evidence="1" id="KW-0805">Transcription regulation</keyword>
<gene>
    <name evidence="6" type="ORF">GCM10007876_35650</name>
</gene>
<evidence type="ECO:0000256" key="4">
    <source>
        <dbReference type="PROSITE-ProRule" id="PRU00335"/>
    </source>
</evidence>
<proteinExistence type="predicted"/>
<name>A0AA37WA34_9GAMM</name>
<keyword evidence="2 4" id="KW-0238">DNA-binding</keyword>
<dbReference type="InterPro" id="IPR011075">
    <property type="entry name" value="TetR_C"/>
</dbReference>
<dbReference type="EMBL" id="BSNM01000016">
    <property type="protein sequence ID" value="GLQ33086.1"/>
    <property type="molecule type" value="Genomic_DNA"/>
</dbReference>
<evidence type="ECO:0000259" key="5">
    <source>
        <dbReference type="PROSITE" id="PS50977"/>
    </source>
</evidence>
<organism evidence="6 7">
    <name type="scientific">Litoribrevibacter albus</name>
    <dbReference type="NCBI Taxonomy" id="1473156"/>
    <lineage>
        <taxon>Bacteria</taxon>
        <taxon>Pseudomonadati</taxon>
        <taxon>Pseudomonadota</taxon>
        <taxon>Gammaproteobacteria</taxon>
        <taxon>Oceanospirillales</taxon>
        <taxon>Oceanospirillaceae</taxon>
        <taxon>Litoribrevibacter</taxon>
    </lineage>
</organism>
<reference evidence="6" key="2">
    <citation type="submission" date="2023-01" db="EMBL/GenBank/DDBJ databases">
        <title>Draft genome sequence of Litoribrevibacter albus strain NBRC 110071.</title>
        <authorList>
            <person name="Sun Q."/>
            <person name="Mori K."/>
        </authorList>
    </citation>
    <scope>NUCLEOTIDE SEQUENCE</scope>
    <source>
        <strain evidence="6">NBRC 110071</strain>
    </source>
</reference>
<dbReference type="PROSITE" id="PS50977">
    <property type="entry name" value="HTH_TETR_2"/>
    <property type="match status" value="1"/>
</dbReference>
<evidence type="ECO:0000256" key="2">
    <source>
        <dbReference type="ARBA" id="ARBA00023125"/>
    </source>
</evidence>
<keyword evidence="7" id="KW-1185">Reference proteome</keyword>
<dbReference type="SUPFAM" id="SSF48498">
    <property type="entry name" value="Tetracyclin repressor-like, C-terminal domain"/>
    <property type="match status" value="1"/>
</dbReference>
<evidence type="ECO:0000313" key="6">
    <source>
        <dbReference type="EMBL" id="GLQ33086.1"/>
    </source>
</evidence>
<evidence type="ECO:0000256" key="1">
    <source>
        <dbReference type="ARBA" id="ARBA00023015"/>
    </source>
</evidence>
<protein>
    <submittedName>
        <fullName evidence="6">TetR family transcriptional regulator</fullName>
    </submittedName>
</protein>
<dbReference type="PANTHER" id="PTHR47506:SF6">
    <property type="entry name" value="HTH-TYPE TRANSCRIPTIONAL REPRESSOR NEMR"/>
    <property type="match status" value="1"/>
</dbReference>
<dbReference type="GO" id="GO:0003677">
    <property type="term" value="F:DNA binding"/>
    <property type="evidence" value="ECO:0007669"/>
    <property type="project" value="UniProtKB-UniRule"/>
</dbReference>
<dbReference type="Gene3D" id="1.10.357.10">
    <property type="entry name" value="Tetracycline Repressor, domain 2"/>
    <property type="match status" value="1"/>
</dbReference>
<dbReference type="InterPro" id="IPR001647">
    <property type="entry name" value="HTH_TetR"/>
</dbReference>